<dbReference type="InterPro" id="IPR004838">
    <property type="entry name" value="NHTrfase_class1_PyrdxlP-BS"/>
</dbReference>
<comment type="caution">
    <text evidence="7">The sequence shown here is derived from an EMBL/GenBank/DDBJ whole genome shotgun (WGS) entry which is preliminary data.</text>
</comment>
<dbReference type="Proteomes" id="UP000813462">
    <property type="component" value="Unassembled WGS sequence"/>
</dbReference>
<dbReference type="CDD" id="cd00609">
    <property type="entry name" value="AAT_like"/>
    <property type="match status" value="1"/>
</dbReference>
<gene>
    <name evidence="7" type="ORF">FEM48_Zijuj04G0125800</name>
</gene>
<organism evidence="7 8">
    <name type="scientific">Ziziphus jujuba var. spinosa</name>
    <dbReference type="NCBI Taxonomy" id="714518"/>
    <lineage>
        <taxon>Eukaryota</taxon>
        <taxon>Viridiplantae</taxon>
        <taxon>Streptophyta</taxon>
        <taxon>Embryophyta</taxon>
        <taxon>Tracheophyta</taxon>
        <taxon>Spermatophyta</taxon>
        <taxon>Magnoliopsida</taxon>
        <taxon>eudicotyledons</taxon>
        <taxon>Gunneridae</taxon>
        <taxon>Pentapetalae</taxon>
        <taxon>rosids</taxon>
        <taxon>fabids</taxon>
        <taxon>Rosales</taxon>
        <taxon>Rhamnaceae</taxon>
        <taxon>Paliureae</taxon>
        <taxon>Ziziphus</taxon>
    </lineage>
</organism>
<dbReference type="NCBIfam" id="TIGR01265">
    <property type="entry name" value="tyr_nico_aTase"/>
    <property type="match status" value="1"/>
</dbReference>
<dbReference type="InterPro" id="IPR015421">
    <property type="entry name" value="PyrdxlP-dep_Trfase_major"/>
</dbReference>
<dbReference type="PANTHER" id="PTHR45744:SF11">
    <property type="entry name" value="TYROSINE AMINOTRANSFERASE"/>
    <property type="match status" value="1"/>
</dbReference>
<evidence type="ECO:0000313" key="7">
    <source>
        <dbReference type="EMBL" id="KAH7533391.1"/>
    </source>
</evidence>
<protein>
    <recommendedName>
        <fullName evidence="6">Aminotransferase class I/classII large domain-containing protein</fullName>
    </recommendedName>
</protein>
<dbReference type="AlphaFoldDB" id="A0A978VJX2"/>
<reference evidence="7" key="1">
    <citation type="journal article" date="2021" name="Front. Plant Sci.">
        <title>Chromosome-Scale Genome Assembly for Chinese Sour Jujube and Insights Into Its Genome Evolution and Domestication Signature.</title>
        <authorList>
            <person name="Shen L.-Y."/>
            <person name="Luo H."/>
            <person name="Wang X.-L."/>
            <person name="Wang X.-M."/>
            <person name="Qiu X.-J."/>
            <person name="Liu H."/>
            <person name="Zhou S.-S."/>
            <person name="Jia K.-H."/>
            <person name="Nie S."/>
            <person name="Bao Y.-T."/>
            <person name="Zhang R.-G."/>
            <person name="Yun Q.-Z."/>
            <person name="Chai Y.-H."/>
            <person name="Lu J.-Y."/>
            <person name="Li Y."/>
            <person name="Zhao S.-W."/>
            <person name="Mao J.-F."/>
            <person name="Jia S.-G."/>
            <person name="Mao Y.-M."/>
        </authorList>
    </citation>
    <scope>NUCLEOTIDE SEQUENCE</scope>
    <source>
        <strain evidence="7">AT0</strain>
        <tissue evidence="7">Leaf</tissue>
    </source>
</reference>
<dbReference type="FunFam" id="3.40.640.10:FF:000048">
    <property type="entry name" value="tyrosine aminotransferase"/>
    <property type="match status" value="1"/>
</dbReference>
<dbReference type="PROSITE" id="PS00105">
    <property type="entry name" value="AA_TRANSFER_CLASS_1"/>
    <property type="match status" value="1"/>
</dbReference>
<evidence type="ECO:0000313" key="8">
    <source>
        <dbReference type="Proteomes" id="UP000813462"/>
    </source>
</evidence>
<dbReference type="InterPro" id="IPR005958">
    <property type="entry name" value="TyrNic_aminoTrfase"/>
</dbReference>
<evidence type="ECO:0000259" key="6">
    <source>
        <dbReference type="Pfam" id="PF00155"/>
    </source>
</evidence>
<dbReference type="Gene3D" id="3.40.640.10">
    <property type="entry name" value="Type I PLP-dependent aspartate aminotransferase-like (Major domain)"/>
    <property type="match status" value="1"/>
</dbReference>
<evidence type="ECO:0000256" key="4">
    <source>
        <dbReference type="PIRNR" id="PIRNR000517"/>
    </source>
</evidence>
<evidence type="ECO:0000256" key="5">
    <source>
        <dbReference type="PIRSR" id="PIRSR000517-1"/>
    </source>
</evidence>
<dbReference type="PANTHER" id="PTHR45744">
    <property type="entry name" value="TYROSINE AMINOTRANSFERASE"/>
    <property type="match status" value="1"/>
</dbReference>
<dbReference type="GO" id="GO:0006572">
    <property type="term" value="P:L-tyrosine catabolic process"/>
    <property type="evidence" value="ECO:0007669"/>
    <property type="project" value="TreeGrafter"/>
</dbReference>
<dbReference type="GO" id="GO:0030170">
    <property type="term" value="F:pyridoxal phosphate binding"/>
    <property type="evidence" value="ECO:0007669"/>
    <property type="project" value="InterPro"/>
</dbReference>
<keyword evidence="3 4" id="KW-0663">Pyridoxal phosphate</keyword>
<comment type="similarity">
    <text evidence="2 4">Belongs to the class-I pyridoxal-phosphate-dependent aminotransferase family.</text>
</comment>
<proteinExistence type="inferred from homology"/>
<dbReference type="GO" id="GO:0004838">
    <property type="term" value="F:L-tyrosine-2-oxoglutarate transaminase activity"/>
    <property type="evidence" value="ECO:0007669"/>
    <property type="project" value="TreeGrafter"/>
</dbReference>
<dbReference type="PIRSF" id="PIRSF000517">
    <property type="entry name" value="Tyr_transaminase"/>
    <property type="match status" value="1"/>
</dbReference>
<dbReference type="InterPro" id="IPR015422">
    <property type="entry name" value="PyrdxlP-dep_Trfase_small"/>
</dbReference>
<name>A0A978VJX2_ZIZJJ</name>
<dbReference type="OrthoDB" id="7042322at2759"/>
<dbReference type="Gene3D" id="3.90.1150.10">
    <property type="entry name" value="Aspartate Aminotransferase, domain 1"/>
    <property type="match status" value="1"/>
</dbReference>
<evidence type="ECO:0000256" key="3">
    <source>
        <dbReference type="ARBA" id="ARBA00022898"/>
    </source>
</evidence>
<feature type="modified residue" description="N6-(pyridoxal phosphate)lysine" evidence="5">
    <location>
        <position position="252"/>
    </location>
</feature>
<feature type="domain" description="Aminotransferase class I/classII large" evidence="6">
    <location>
        <begin position="45"/>
        <end position="408"/>
    </location>
</feature>
<evidence type="ECO:0000256" key="1">
    <source>
        <dbReference type="ARBA" id="ARBA00001933"/>
    </source>
</evidence>
<sequence length="419" mass="46623">MENGCDNEKWKFRGNEELNAASISVRGVLNLLMHNIDPHHPRPTIMLGRGDPTDFPSYRITPSAVDAVVDCVRSFCFNSYSPTVGIHSARSAIAKYLSQDLPYQLSPDDVYLTAGCTQAIEIVISALARPGANILLPRPGYPQYEARAAFDRLEVRHFDLIPERDWEVDLDSVEALVDDNTAAIVIINPSNPCGNVFKYQHLKKIAETARKLGIFVISDEVYGHLVVGSNPFVPMGELASIVPVLTLGSISKRWLVPGWRLGWIVTNDPNEILKKTGIVESIKNYLDISPDPVTFIQGAIPQILEKTNKDFFSNILSIMRETAEMLYDRVKEIPCLTCPQKPEGSMVALVKLNLLLLENISSDLDFCLKLAKEESLIILPGVAVGLKNWLRITFAVEPPTFEDALGRLKAFCDRHAIKQ</sequence>
<dbReference type="PRINTS" id="PR00753">
    <property type="entry name" value="ACCSYNTHASE"/>
</dbReference>
<dbReference type="InterPro" id="IPR015424">
    <property type="entry name" value="PyrdxlP-dep_Trfase"/>
</dbReference>
<dbReference type="InterPro" id="IPR004839">
    <property type="entry name" value="Aminotransferase_I/II_large"/>
</dbReference>
<dbReference type="Pfam" id="PF00155">
    <property type="entry name" value="Aminotran_1_2"/>
    <property type="match status" value="1"/>
</dbReference>
<dbReference type="EMBL" id="JAEACU010000004">
    <property type="protein sequence ID" value="KAH7533391.1"/>
    <property type="molecule type" value="Genomic_DNA"/>
</dbReference>
<comment type="cofactor">
    <cofactor evidence="1 4 5">
        <name>pyridoxal 5'-phosphate</name>
        <dbReference type="ChEBI" id="CHEBI:597326"/>
    </cofactor>
</comment>
<evidence type="ECO:0000256" key="2">
    <source>
        <dbReference type="ARBA" id="ARBA00007441"/>
    </source>
</evidence>
<accession>A0A978VJX2</accession>
<dbReference type="SUPFAM" id="SSF53383">
    <property type="entry name" value="PLP-dependent transferases"/>
    <property type="match status" value="1"/>
</dbReference>